<dbReference type="InterPro" id="IPR036691">
    <property type="entry name" value="Endo/exonu/phosph_ase_sf"/>
</dbReference>
<organism evidence="3 4">
    <name type="scientific">Dyadobacter luticola</name>
    <dbReference type="NCBI Taxonomy" id="1979387"/>
    <lineage>
        <taxon>Bacteria</taxon>
        <taxon>Pseudomonadati</taxon>
        <taxon>Bacteroidota</taxon>
        <taxon>Cytophagia</taxon>
        <taxon>Cytophagales</taxon>
        <taxon>Spirosomataceae</taxon>
        <taxon>Dyadobacter</taxon>
    </lineage>
</organism>
<comment type="caution">
    <text evidence="3">The sequence shown here is derived from an EMBL/GenBank/DDBJ whole genome shotgun (WGS) entry which is preliminary data.</text>
</comment>
<gene>
    <name evidence="3" type="ORF">FEN17_01590</name>
</gene>
<evidence type="ECO:0000256" key="1">
    <source>
        <dbReference type="SAM" id="Phobius"/>
    </source>
</evidence>
<feature type="domain" description="Endonuclease/exonuclease/phosphatase" evidence="2">
    <location>
        <begin position="127"/>
        <end position="350"/>
    </location>
</feature>
<keyword evidence="4" id="KW-1185">Reference proteome</keyword>
<dbReference type="RefSeq" id="WP_138363568.1">
    <property type="nucleotide sequence ID" value="NZ_VCEJ01000002.1"/>
</dbReference>
<keyword evidence="3" id="KW-0540">Nuclease</keyword>
<feature type="transmembrane region" description="Helical" evidence="1">
    <location>
        <begin position="65"/>
        <end position="84"/>
    </location>
</feature>
<keyword evidence="1" id="KW-0812">Transmembrane</keyword>
<keyword evidence="1" id="KW-0472">Membrane</keyword>
<keyword evidence="3" id="KW-0255">Endonuclease</keyword>
<accession>A0A5R9L1X5</accession>
<dbReference type="GO" id="GO:0004527">
    <property type="term" value="F:exonuclease activity"/>
    <property type="evidence" value="ECO:0007669"/>
    <property type="project" value="UniProtKB-KW"/>
</dbReference>
<reference evidence="3 4" key="1">
    <citation type="submission" date="2019-05" db="EMBL/GenBank/DDBJ databases">
        <authorList>
            <person name="Qu J.-H."/>
        </authorList>
    </citation>
    <scope>NUCLEOTIDE SEQUENCE [LARGE SCALE GENOMIC DNA]</scope>
    <source>
        <strain evidence="3 4">T17</strain>
    </source>
</reference>
<dbReference type="SUPFAM" id="SSF56219">
    <property type="entry name" value="DNase I-like"/>
    <property type="match status" value="1"/>
</dbReference>
<dbReference type="EMBL" id="VCEJ01000002">
    <property type="protein sequence ID" value="TLV02359.1"/>
    <property type="molecule type" value="Genomic_DNA"/>
</dbReference>
<keyword evidence="3" id="KW-0269">Exonuclease</keyword>
<keyword evidence="3" id="KW-0378">Hydrolase</keyword>
<dbReference type="GO" id="GO:0004519">
    <property type="term" value="F:endonuclease activity"/>
    <property type="evidence" value="ECO:0007669"/>
    <property type="project" value="UniProtKB-KW"/>
</dbReference>
<dbReference type="Proteomes" id="UP000306402">
    <property type="component" value="Unassembled WGS sequence"/>
</dbReference>
<dbReference type="OrthoDB" id="635146at2"/>
<name>A0A5R9L1X5_9BACT</name>
<feature type="transmembrane region" description="Helical" evidence="1">
    <location>
        <begin position="35"/>
        <end position="58"/>
    </location>
</feature>
<evidence type="ECO:0000259" key="2">
    <source>
        <dbReference type="Pfam" id="PF03372"/>
    </source>
</evidence>
<proteinExistence type="predicted"/>
<protein>
    <submittedName>
        <fullName evidence="3">Endonuclease/exonuclease/phosphatase</fullName>
    </submittedName>
</protein>
<dbReference type="Pfam" id="PF03372">
    <property type="entry name" value="Exo_endo_phos"/>
    <property type="match status" value="1"/>
</dbReference>
<evidence type="ECO:0000313" key="4">
    <source>
        <dbReference type="Proteomes" id="UP000306402"/>
    </source>
</evidence>
<dbReference type="CDD" id="cd09084">
    <property type="entry name" value="EEP-2"/>
    <property type="match status" value="1"/>
</dbReference>
<dbReference type="Gene3D" id="3.60.10.10">
    <property type="entry name" value="Endonuclease/exonuclease/phosphatase"/>
    <property type="match status" value="1"/>
</dbReference>
<dbReference type="AlphaFoldDB" id="A0A5R9L1X5"/>
<sequence>MKRLQNFLWFLYECFAFYTLIVYALIFWIPFDGWLAGFMMMSFPVVMIIHVISVPVWYIFGKKKALLPIAMLLLGCLFLPRTFAFGHEPESNASGNTFSIMNYNTHFFMRNSEPQHHPEVKEAIEVMKAWVANSGADVLCMPEYYEDHKKTFNLREVLSNAGYKYNSKFKIDEHKQQNHYEGVIMYSKYPIISSRDTVFEAQNGMIQIDIKIRQDTVRVIGVHLYSMMLNLSKLANQKKMKGIKRESKFTFERMKSGFLQRSTEVAILESWIEDSPYPVIACGDFNEVPYGYVYGRLKKTMNNAFEEKGRGFGFTFKNLPYFIRIDHQFYTPKSLAPLDFETFKVNYSDHYPVMGKYLIKK</sequence>
<evidence type="ECO:0000313" key="3">
    <source>
        <dbReference type="EMBL" id="TLV02359.1"/>
    </source>
</evidence>
<dbReference type="InterPro" id="IPR005135">
    <property type="entry name" value="Endo/exonuclease/phosphatase"/>
</dbReference>
<feature type="transmembrane region" description="Helical" evidence="1">
    <location>
        <begin position="7"/>
        <end position="29"/>
    </location>
</feature>
<keyword evidence="1" id="KW-1133">Transmembrane helix</keyword>